<organism evidence="2 3">
    <name type="scientific">Martelella mangrovi</name>
    <dbReference type="NCBI Taxonomy" id="1397477"/>
    <lineage>
        <taxon>Bacteria</taxon>
        <taxon>Pseudomonadati</taxon>
        <taxon>Pseudomonadota</taxon>
        <taxon>Alphaproteobacteria</taxon>
        <taxon>Hyphomicrobiales</taxon>
        <taxon>Aurantimonadaceae</taxon>
        <taxon>Martelella</taxon>
    </lineage>
</organism>
<keyword evidence="1" id="KW-0472">Membrane</keyword>
<feature type="transmembrane region" description="Helical" evidence="1">
    <location>
        <begin position="50"/>
        <end position="72"/>
    </location>
</feature>
<dbReference type="Proteomes" id="UP001549164">
    <property type="component" value="Unassembled WGS sequence"/>
</dbReference>
<dbReference type="Gene3D" id="1.20.120.20">
    <property type="entry name" value="Apolipoprotein"/>
    <property type="match status" value="1"/>
</dbReference>
<gene>
    <name evidence="2" type="ORF">ABID12_004107</name>
</gene>
<keyword evidence="1" id="KW-0812">Transmembrane</keyword>
<sequence length="477" mass="53201">MIDQTLLSLYSQVVGNPTTRFFFYLIAVVTVVGLLTSFSSTRFLKNLATLAPGLAVTIGILGTFWGIAIGLMNFDVDNIDSAVPLLLDGLKIAFLTSIIGMAASVLLKLVQTIPVSKQQTSSVTPEDIHNVLSSTKADNQANAERIEKALEGLRKAIADETDGSLVSQIQRLRSESRDGQQLLIEEFREFAAHMTENNQKALIEALREVIHDFNEKLTEQFGENFKELNAAVHKLVDWQENYRLHVEGLEQRIEQAVLSLDHTKDALEIVREHTATIPGTIEPLGPMMRSLDSQVIVLNEHLEALAKLKDQALEAFPVVEDNLTKITTKLSGHVDQAIDRTNESLERHTANFRTLEEGFDTLQRSASNAQQTFSEELHRTLEAINAQLTTTISKHADLIDQNAKTAQQSIEAAWERTRDGIDEQFSAFDKEMQQELSRTIEAMGQKLASLSEKFVTDYQPLTDRLRELVQAAGRPGR</sequence>
<keyword evidence="3" id="KW-1185">Reference proteome</keyword>
<dbReference type="InterPro" id="IPR016024">
    <property type="entry name" value="ARM-type_fold"/>
</dbReference>
<evidence type="ECO:0000313" key="3">
    <source>
        <dbReference type="Proteomes" id="UP001549164"/>
    </source>
</evidence>
<keyword evidence="1" id="KW-1133">Transmembrane helix</keyword>
<dbReference type="EMBL" id="JBEPLY010000022">
    <property type="protein sequence ID" value="MET3602140.1"/>
    <property type="molecule type" value="Genomic_DNA"/>
</dbReference>
<dbReference type="SUPFAM" id="SSF48371">
    <property type="entry name" value="ARM repeat"/>
    <property type="match status" value="1"/>
</dbReference>
<evidence type="ECO:0000256" key="1">
    <source>
        <dbReference type="SAM" id="Phobius"/>
    </source>
</evidence>
<feature type="transmembrane region" description="Helical" evidence="1">
    <location>
        <begin position="92"/>
        <end position="110"/>
    </location>
</feature>
<evidence type="ECO:0000313" key="2">
    <source>
        <dbReference type="EMBL" id="MET3602140.1"/>
    </source>
</evidence>
<protein>
    <submittedName>
        <fullName evidence="2">DNA anti-recombination protein RmuC</fullName>
    </submittedName>
</protein>
<accession>A0ABV2IGT2</accession>
<reference evidence="2 3" key="1">
    <citation type="submission" date="2024-06" db="EMBL/GenBank/DDBJ databases">
        <title>Genomic Encyclopedia of Type Strains, Phase IV (KMG-IV): sequencing the most valuable type-strain genomes for metagenomic binning, comparative biology and taxonomic classification.</title>
        <authorList>
            <person name="Goeker M."/>
        </authorList>
    </citation>
    <scope>NUCLEOTIDE SEQUENCE [LARGE SCALE GENOMIC DNA]</scope>
    <source>
        <strain evidence="2 3">DSM 28102</strain>
    </source>
</reference>
<comment type="caution">
    <text evidence="2">The sequence shown here is derived from an EMBL/GenBank/DDBJ whole genome shotgun (WGS) entry which is preliminary data.</text>
</comment>
<dbReference type="RefSeq" id="WP_354435895.1">
    <property type="nucleotide sequence ID" value="NZ_JBEPLY010000022.1"/>
</dbReference>
<dbReference type="SUPFAM" id="SSF58113">
    <property type="entry name" value="Apolipoprotein A-I"/>
    <property type="match status" value="1"/>
</dbReference>
<name>A0ABV2IGT2_9HYPH</name>
<proteinExistence type="predicted"/>
<feature type="transmembrane region" description="Helical" evidence="1">
    <location>
        <begin position="20"/>
        <end position="38"/>
    </location>
</feature>